<dbReference type="InterPro" id="IPR013121">
    <property type="entry name" value="Fe_red_NAD-bd_6"/>
</dbReference>
<dbReference type="Pfam" id="PF08030">
    <property type="entry name" value="NAD_binding_6"/>
    <property type="match status" value="1"/>
</dbReference>
<keyword evidence="11 13" id="KW-0472">Membrane</keyword>
<dbReference type="InterPro" id="IPR051410">
    <property type="entry name" value="Ferric/Cupric_Reductase"/>
</dbReference>
<evidence type="ECO:0000256" key="2">
    <source>
        <dbReference type="ARBA" id="ARBA00006278"/>
    </source>
</evidence>
<evidence type="ECO:0000256" key="9">
    <source>
        <dbReference type="ARBA" id="ARBA00023002"/>
    </source>
</evidence>
<evidence type="ECO:0000313" key="16">
    <source>
        <dbReference type="EMBL" id="CAH2354323.1"/>
    </source>
</evidence>
<evidence type="ECO:0000256" key="11">
    <source>
        <dbReference type="ARBA" id="ARBA00023136"/>
    </source>
</evidence>
<feature type="transmembrane region" description="Helical" evidence="13">
    <location>
        <begin position="387"/>
        <end position="407"/>
    </location>
</feature>
<dbReference type="SUPFAM" id="SSF52343">
    <property type="entry name" value="Ferredoxin reductase-like, C-terminal NADP-linked domain"/>
    <property type="match status" value="1"/>
</dbReference>
<feature type="signal peptide" evidence="14">
    <location>
        <begin position="1"/>
        <end position="21"/>
    </location>
</feature>
<dbReference type="SFLD" id="SFLDG01168">
    <property type="entry name" value="Ferric_reductase_subgroup_(FRE"/>
    <property type="match status" value="1"/>
</dbReference>
<dbReference type="Proteomes" id="UP000837801">
    <property type="component" value="Unassembled WGS sequence"/>
</dbReference>
<dbReference type="GO" id="GO:0000293">
    <property type="term" value="F:ferric-chelate reductase activity"/>
    <property type="evidence" value="ECO:0007669"/>
    <property type="project" value="UniProtKB-ARBA"/>
</dbReference>
<dbReference type="CDD" id="cd06186">
    <property type="entry name" value="NOX_Duox_like_FAD_NADP"/>
    <property type="match status" value="1"/>
</dbReference>
<dbReference type="EMBL" id="CAKXYY010000015">
    <property type="protein sequence ID" value="CAH2354323.1"/>
    <property type="molecule type" value="Genomic_DNA"/>
</dbReference>
<protein>
    <submittedName>
        <fullName evidence="16">Ferric reductase transmembrane component 4</fullName>
    </submittedName>
</protein>
<dbReference type="Pfam" id="PF01794">
    <property type="entry name" value="Ferric_reduct"/>
    <property type="match status" value="1"/>
</dbReference>
<gene>
    <name evidence="16" type="ORF">CLIB1423_15S03554</name>
</gene>
<dbReference type="GO" id="GO:0006879">
    <property type="term" value="P:intracellular iron ion homeostasis"/>
    <property type="evidence" value="ECO:0007669"/>
    <property type="project" value="TreeGrafter"/>
</dbReference>
<keyword evidence="17" id="KW-1185">Reference proteome</keyword>
<comment type="subcellular location">
    <subcellularLocation>
        <location evidence="1">Membrane</location>
        <topology evidence="1">Multi-pass membrane protein</topology>
    </subcellularLocation>
</comment>
<evidence type="ECO:0000256" key="7">
    <source>
        <dbReference type="ARBA" id="ARBA00022982"/>
    </source>
</evidence>
<dbReference type="PANTHER" id="PTHR32361">
    <property type="entry name" value="FERRIC/CUPRIC REDUCTASE TRANSMEMBRANE COMPONENT"/>
    <property type="match status" value="1"/>
</dbReference>
<accession>A0A9P0QSU1</accession>
<evidence type="ECO:0000313" key="17">
    <source>
        <dbReference type="Proteomes" id="UP000837801"/>
    </source>
</evidence>
<feature type="chain" id="PRO_5040309695" evidence="14">
    <location>
        <begin position="22"/>
        <end position="723"/>
    </location>
</feature>
<comment type="similarity">
    <text evidence="2">Belongs to the ferric reductase (FRE) family.</text>
</comment>
<dbReference type="OrthoDB" id="167398at2759"/>
<evidence type="ECO:0000256" key="10">
    <source>
        <dbReference type="ARBA" id="ARBA00023065"/>
    </source>
</evidence>
<dbReference type="PROSITE" id="PS51384">
    <property type="entry name" value="FAD_FR"/>
    <property type="match status" value="1"/>
</dbReference>
<comment type="caution">
    <text evidence="16">The sequence shown here is derived from an EMBL/GenBank/DDBJ whole genome shotgun (WGS) entry which is preliminary data.</text>
</comment>
<evidence type="ECO:0000256" key="4">
    <source>
        <dbReference type="ARBA" id="ARBA00022630"/>
    </source>
</evidence>
<keyword evidence="4" id="KW-0285">Flavoprotein</keyword>
<keyword evidence="8 13" id="KW-1133">Transmembrane helix</keyword>
<keyword evidence="7" id="KW-0249">Electron transport</keyword>
<evidence type="ECO:0000256" key="6">
    <source>
        <dbReference type="ARBA" id="ARBA00022827"/>
    </source>
</evidence>
<dbReference type="GO" id="GO:0006826">
    <property type="term" value="P:iron ion transport"/>
    <property type="evidence" value="ECO:0007669"/>
    <property type="project" value="TreeGrafter"/>
</dbReference>
<keyword evidence="12" id="KW-0325">Glycoprotein</keyword>
<keyword evidence="3" id="KW-0813">Transport</keyword>
<feature type="domain" description="FAD-binding FR-type" evidence="15">
    <location>
        <begin position="421"/>
        <end position="542"/>
    </location>
</feature>
<dbReference type="GO" id="GO:0005886">
    <property type="term" value="C:plasma membrane"/>
    <property type="evidence" value="ECO:0007669"/>
    <property type="project" value="TreeGrafter"/>
</dbReference>
<feature type="transmembrane region" description="Helical" evidence="13">
    <location>
        <begin position="326"/>
        <end position="346"/>
    </location>
</feature>
<feature type="transmembrane region" description="Helical" evidence="13">
    <location>
        <begin position="170"/>
        <end position="193"/>
    </location>
</feature>
<dbReference type="InterPro" id="IPR039261">
    <property type="entry name" value="FNR_nucleotide-bd"/>
</dbReference>
<evidence type="ECO:0000256" key="5">
    <source>
        <dbReference type="ARBA" id="ARBA00022692"/>
    </source>
</evidence>
<evidence type="ECO:0000256" key="14">
    <source>
        <dbReference type="SAM" id="SignalP"/>
    </source>
</evidence>
<organism evidence="16 17">
    <name type="scientific">[Candida] railenensis</name>
    <dbReference type="NCBI Taxonomy" id="45579"/>
    <lineage>
        <taxon>Eukaryota</taxon>
        <taxon>Fungi</taxon>
        <taxon>Dikarya</taxon>
        <taxon>Ascomycota</taxon>
        <taxon>Saccharomycotina</taxon>
        <taxon>Pichiomycetes</taxon>
        <taxon>Debaryomycetaceae</taxon>
        <taxon>Kurtzmaniella</taxon>
    </lineage>
</organism>
<dbReference type="Pfam" id="PF08022">
    <property type="entry name" value="FAD_binding_8"/>
    <property type="match status" value="1"/>
</dbReference>
<dbReference type="GO" id="GO:0015677">
    <property type="term" value="P:copper ion import"/>
    <property type="evidence" value="ECO:0007669"/>
    <property type="project" value="TreeGrafter"/>
</dbReference>
<reference evidence="16" key="1">
    <citation type="submission" date="2022-03" db="EMBL/GenBank/DDBJ databases">
        <authorList>
            <person name="Legras J.-L."/>
            <person name="Devillers H."/>
            <person name="Grondin C."/>
        </authorList>
    </citation>
    <scope>NUCLEOTIDE SEQUENCE</scope>
    <source>
        <strain evidence="16">CLIB 1423</strain>
    </source>
</reference>
<evidence type="ECO:0000256" key="1">
    <source>
        <dbReference type="ARBA" id="ARBA00004141"/>
    </source>
</evidence>
<dbReference type="Gene3D" id="3.40.50.80">
    <property type="entry name" value="Nucleotide-binding domain of ferredoxin-NADP reductase (FNR) module"/>
    <property type="match status" value="1"/>
</dbReference>
<feature type="transmembrane region" description="Helical" evidence="13">
    <location>
        <begin position="358"/>
        <end position="380"/>
    </location>
</feature>
<proteinExistence type="inferred from homology"/>
<evidence type="ECO:0000256" key="3">
    <source>
        <dbReference type="ARBA" id="ARBA00022448"/>
    </source>
</evidence>
<keyword evidence="14" id="KW-0732">Signal</keyword>
<dbReference type="InterPro" id="IPR017927">
    <property type="entry name" value="FAD-bd_FR_type"/>
</dbReference>
<keyword evidence="10" id="KW-0406">Ion transport</keyword>
<dbReference type="InterPro" id="IPR013130">
    <property type="entry name" value="Fe3_Rdtase_TM_dom"/>
</dbReference>
<evidence type="ECO:0000256" key="8">
    <source>
        <dbReference type="ARBA" id="ARBA00022989"/>
    </source>
</evidence>
<evidence type="ECO:0000259" key="15">
    <source>
        <dbReference type="PROSITE" id="PS51384"/>
    </source>
</evidence>
<keyword evidence="9" id="KW-0560">Oxidoreductase</keyword>
<dbReference type="AlphaFoldDB" id="A0A9P0QSU1"/>
<dbReference type="InterPro" id="IPR013112">
    <property type="entry name" value="FAD-bd_8"/>
</dbReference>
<dbReference type="PANTHER" id="PTHR32361:SF9">
    <property type="entry name" value="FERRIC REDUCTASE TRANSMEMBRANE COMPONENT 3-RELATED"/>
    <property type="match status" value="1"/>
</dbReference>
<dbReference type="SFLD" id="SFLDS00052">
    <property type="entry name" value="Ferric_Reductase_Domain"/>
    <property type="match status" value="1"/>
</dbReference>
<feature type="transmembrane region" description="Helical" evidence="13">
    <location>
        <begin position="247"/>
        <end position="268"/>
    </location>
</feature>
<keyword evidence="6" id="KW-0274">FAD</keyword>
<evidence type="ECO:0000256" key="13">
    <source>
        <dbReference type="SAM" id="Phobius"/>
    </source>
</evidence>
<name>A0A9P0QSU1_9ASCO</name>
<feature type="transmembrane region" description="Helical" evidence="13">
    <location>
        <begin position="288"/>
        <end position="305"/>
    </location>
</feature>
<keyword evidence="5 13" id="KW-0812">Transmembrane</keyword>
<sequence length="723" mass="82327">MKVAGIKYFALALSFANLALAKTLSPRSSSYYVDTHGAYAPYVANNYDMLSCALQISSTVTFCTSSSYDCFCGNEYALATMVGCIHYGKGSKFHVSHALKKKCKATGYDLSNDDMADAYYNYTTYGKTKAEIPGFSIAAITTVPFILNGTQTMLYRKTYGHYMRNLDNSLFYGSGMIAFWVVIFFLEATSFWSKKLFPRLVKKFTGPISMYWRKYVTLPATLQRKRHQPMTVFGIPYGMMPSRKESIVVFFWIALVFFCNSHDIYYTVGDVTLTSKRVAYLKYITDRSGITGTTLMPLLILFSARNNFFSSVTGINYNSFMVYHRWVSRIAFILIAVHSLTYYLYYLEQWSYYRQQRYMQYGIAGTLAMGVMCIQGFMYLRRNWYEIFLFVHIGLGCVAIAGGWIHVDTLGYKWFYYAATAVWCFDRGIRIIRLALFGVRKAEVTLMANETIRVVVKKPFYWPMIPGGHGFIYFFRPTYCWQSHPFTYVESFNQNTLGSIEMYMKVKGGMTHSLYKLLSKAPNKSKSIWVSIEGPYGETTPASRYDTAVFIAGGNGIPGIFHEAGALADPESKQRIHLHWVIPNLKTLSWFYEPLKALRNTNIEATIHITRPHDLDGLEEFEGLVEDDESGTEKKGSDSESFVTESAIVYRIQSSLPHVKFSFTKPDTDALVNDEIAEAPGSICFVSCCNPIMVDDIRYACCNALPANIGKRIDYFEQLQVWA</sequence>
<evidence type="ECO:0000256" key="12">
    <source>
        <dbReference type="ARBA" id="ARBA00023180"/>
    </source>
</evidence>